<dbReference type="RefSeq" id="WP_390271582.1">
    <property type="nucleotide sequence ID" value="NZ_JBHRSA010000035.1"/>
</dbReference>
<accession>A0ABV7CVE5</accession>
<evidence type="ECO:0000256" key="2">
    <source>
        <dbReference type="ARBA" id="ARBA00022475"/>
    </source>
</evidence>
<sequence length="361" mass="39456">MFYDYTELTIAFFISLIASFLLTYLVKSLALKIGAVDHPDHRKIHQEPVPRIGGLAIFFGAVLGVLYIQPAHDSLIPIAFGALVIIITGFLDDLYTIRPIIKLTGQLIATSFLISSGLIIDRLTLPIIGMVDLGFFSVMITVLWVVGITNAINLIDGLDGLATGVSTIALTTIFIMSLIDTQVLVAYISIALIGANLGFLYHNFYPAKLYMGDTGSNFLGYMIAVVSILGLFKEVAIFSFIIPVIILAVPILDTALAIFRRAYRRENIMGADNKHLHYELLAGGYSHRKTVLIIYGFSALFGLMAILLSNASTATVLIVTFLVLSLLHIFAELAGVVLGGRRPIVNTLRKILRKLERGRGK</sequence>
<dbReference type="InterPro" id="IPR018480">
    <property type="entry name" value="PNAcMuramoyl-5peptid_Trfase_CS"/>
</dbReference>
<dbReference type="PANTHER" id="PTHR22926:SF3">
    <property type="entry name" value="UNDECAPRENYL-PHOSPHATE ALPHA-N-ACETYLGLUCOSAMINYL 1-PHOSPHATE TRANSFERASE"/>
    <property type="match status" value="1"/>
</dbReference>
<evidence type="ECO:0000256" key="3">
    <source>
        <dbReference type="ARBA" id="ARBA00022679"/>
    </source>
</evidence>
<dbReference type="CDD" id="cd06853">
    <property type="entry name" value="GT_WecA_like"/>
    <property type="match status" value="1"/>
</dbReference>
<feature type="transmembrane region" description="Helical" evidence="7">
    <location>
        <begin position="74"/>
        <end position="91"/>
    </location>
</feature>
<gene>
    <name evidence="8" type="ORF">ACFOGI_08965</name>
</gene>
<dbReference type="EMBL" id="JBHRSA010000035">
    <property type="protein sequence ID" value="MFC3040387.1"/>
    <property type="molecule type" value="Genomic_DNA"/>
</dbReference>
<feature type="transmembrane region" description="Helical" evidence="7">
    <location>
        <begin position="103"/>
        <end position="120"/>
    </location>
</feature>
<keyword evidence="3" id="KW-0808">Transferase</keyword>
<feature type="transmembrane region" description="Helical" evidence="7">
    <location>
        <begin position="52"/>
        <end position="68"/>
    </location>
</feature>
<evidence type="ECO:0000256" key="6">
    <source>
        <dbReference type="ARBA" id="ARBA00023136"/>
    </source>
</evidence>
<proteinExistence type="predicted"/>
<evidence type="ECO:0000256" key="5">
    <source>
        <dbReference type="ARBA" id="ARBA00022989"/>
    </source>
</evidence>
<evidence type="ECO:0000313" key="8">
    <source>
        <dbReference type="EMBL" id="MFC3040387.1"/>
    </source>
</evidence>
<feature type="transmembrane region" description="Helical" evidence="7">
    <location>
        <begin position="185"/>
        <end position="204"/>
    </location>
</feature>
<dbReference type="Proteomes" id="UP001595279">
    <property type="component" value="Unassembled WGS sequence"/>
</dbReference>
<evidence type="ECO:0000256" key="1">
    <source>
        <dbReference type="ARBA" id="ARBA00004651"/>
    </source>
</evidence>
<comment type="caution">
    <text evidence="8">The sequence shown here is derived from an EMBL/GenBank/DDBJ whole genome shotgun (WGS) entry which is preliminary data.</text>
</comment>
<organism evidence="8 9">
    <name type="scientific">Virgibacillus xinjiangensis</name>
    <dbReference type="NCBI Taxonomy" id="393090"/>
    <lineage>
        <taxon>Bacteria</taxon>
        <taxon>Bacillati</taxon>
        <taxon>Bacillota</taxon>
        <taxon>Bacilli</taxon>
        <taxon>Bacillales</taxon>
        <taxon>Bacillaceae</taxon>
        <taxon>Virgibacillus</taxon>
    </lineage>
</organism>
<comment type="subcellular location">
    <subcellularLocation>
        <location evidence="1">Cell membrane</location>
        <topology evidence="1">Multi-pass membrane protein</topology>
    </subcellularLocation>
</comment>
<keyword evidence="5 7" id="KW-1133">Transmembrane helix</keyword>
<dbReference type="InterPro" id="IPR000715">
    <property type="entry name" value="Glycosyl_transferase_4"/>
</dbReference>
<reference evidence="9" key="1">
    <citation type="journal article" date="2019" name="Int. J. Syst. Evol. Microbiol.">
        <title>The Global Catalogue of Microorganisms (GCM) 10K type strain sequencing project: providing services to taxonomists for standard genome sequencing and annotation.</title>
        <authorList>
            <consortium name="The Broad Institute Genomics Platform"/>
            <consortium name="The Broad Institute Genome Sequencing Center for Infectious Disease"/>
            <person name="Wu L."/>
            <person name="Ma J."/>
        </authorList>
    </citation>
    <scope>NUCLEOTIDE SEQUENCE [LARGE SCALE GENOMIC DNA]</scope>
    <source>
        <strain evidence="9">KCTC 13128</strain>
    </source>
</reference>
<name>A0ABV7CVE5_9BACI</name>
<protein>
    <submittedName>
        <fullName evidence="8">Glycosyltransferase family 4 protein</fullName>
    </submittedName>
</protein>
<feature type="transmembrane region" description="Helical" evidence="7">
    <location>
        <begin position="290"/>
        <end position="308"/>
    </location>
</feature>
<keyword evidence="4 7" id="KW-0812">Transmembrane</keyword>
<evidence type="ECO:0000313" key="9">
    <source>
        <dbReference type="Proteomes" id="UP001595279"/>
    </source>
</evidence>
<feature type="transmembrane region" description="Helical" evidence="7">
    <location>
        <begin position="126"/>
        <end position="146"/>
    </location>
</feature>
<dbReference type="Pfam" id="PF00953">
    <property type="entry name" value="Glycos_transf_4"/>
    <property type="match status" value="1"/>
</dbReference>
<keyword evidence="2" id="KW-1003">Cell membrane</keyword>
<feature type="transmembrane region" description="Helical" evidence="7">
    <location>
        <begin position="158"/>
        <end position="179"/>
    </location>
</feature>
<feature type="transmembrane region" description="Helical" evidence="7">
    <location>
        <begin position="12"/>
        <end position="31"/>
    </location>
</feature>
<feature type="transmembrane region" description="Helical" evidence="7">
    <location>
        <begin position="216"/>
        <end position="232"/>
    </location>
</feature>
<feature type="transmembrane region" description="Helical" evidence="7">
    <location>
        <begin position="238"/>
        <end position="259"/>
    </location>
</feature>
<evidence type="ECO:0000256" key="4">
    <source>
        <dbReference type="ARBA" id="ARBA00022692"/>
    </source>
</evidence>
<keyword evidence="9" id="KW-1185">Reference proteome</keyword>
<evidence type="ECO:0000256" key="7">
    <source>
        <dbReference type="SAM" id="Phobius"/>
    </source>
</evidence>
<keyword evidence="6 7" id="KW-0472">Membrane</keyword>
<dbReference type="PROSITE" id="PS01348">
    <property type="entry name" value="MRAY_2"/>
    <property type="match status" value="1"/>
</dbReference>
<dbReference type="PANTHER" id="PTHR22926">
    <property type="entry name" value="PHOSPHO-N-ACETYLMURAMOYL-PENTAPEPTIDE-TRANSFERASE"/>
    <property type="match status" value="1"/>
</dbReference>
<feature type="transmembrane region" description="Helical" evidence="7">
    <location>
        <begin position="314"/>
        <end position="340"/>
    </location>
</feature>